<dbReference type="EMBL" id="SLZR01000002">
    <property type="protein sequence ID" value="TCS43277.1"/>
    <property type="molecule type" value="Genomic_DNA"/>
</dbReference>
<protein>
    <recommendedName>
        <fullName evidence="3 9">Aminoglycoside N(6')-acetyltransferase type 1</fullName>
        <ecNumber evidence="2 9">2.3.1.82</ecNumber>
    </recommendedName>
    <alternativeName>
        <fullName evidence="7 9">Aminoglycoside resistance protein</fullName>
    </alternativeName>
</protein>
<dbReference type="InterPro" id="IPR000182">
    <property type="entry name" value="GNAT_dom"/>
</dbReference>
<dbReference type="PIRSF" id="PIRSF000452">
    <property type="entry name" value="6-N-acetyltransf"/>
    <property type="match status" value="1"/>
</dbReference>
<evidence type="ECO:0000256" key="8">
    <source>
        <dbReference type="ARBA" id="ARBA00048923"/>
    </source>
</evidence>
<evidence type="ECO:0000313" key="12">
    <source>
        <dbReference type="Proteomes" id="UP000295793"/>
    </source>
</evidence>
<feature type="domain" description="N-acetyltransferase" evidence="10">
    <location>
        <begin position="1"/>
        <end position="147"/>
    </location>
</feature>
<comment type="function">
    <text evidence="9">Catalyzes the transfer of an acetyl group from acetyl-CoA to the 6'-amino group of aminoglycoside molecules conferring resistance to antibiotics containing the purpurosamine ring.</text>
</comment>
<evidence type="ECO:0000256" key="2">
    <source>
        <dbReference type="ARBA" id="ARBA00012888"/>
    </source>
</evidence>
<evidence type="ECO:0000256" key="7">
    <source>
        <dbReference type="ARBA" id="ARBA00029660"/>
    </source>
</evidence>
<dbReference type="GO" id="GO:0047663">
    <property type="term" value="F:aminoglycoside 6'-N-acetyltransferase activity"/>
    <property type="evidence" value="ECO:0007669"/>
    <property type="project" value="UniProtKB-EC"/>
</dbReference>
<evidence type="ECO:0000256" key="9">
    <source>
        <dbReference type="PIRNR" id="PIRNR000452"/>
    </source>
</evidence>
<dbReference type="AlphaFoldDB" id="A0A4R3ICX9"/>
<dbReference type="EC" id="2.3.1.82" evidence="2 9"/>
<keyword evidence="4 9" id="KW-0808">Transferase</keyword>
<name>A0A4R3ICX9_9GAMM</name>
<dbReference type="InterPro" id="IPR050832">
    <property type="entry name" value="Bact_Acetyltransf"/>
</dbReference>
<dbReference type="CDD" id="cd04301">
    <property type="entry name" value="NAT_SF"/>
    <property type="match status" value="1"/>
</dbReference>
<proteinExistence type="predicted"/>
<dbReference type="RefSeq" id="WP_132700059.1">
    <property type="nucleotide sequence ID" value="NZ_SLZR01000002.1"/>
</dbReference>
<evidence type="ECO:0000256" key="1">
    <source>
        <dbReference type="ARBA" id="ARBA00011738"/>
    </source>
</evidence>
<evidence type="ECO:0000256" key="6">
    <source>
        <dbReference type="ARBA" id="ARBA00023315"/>
    </source>
</evidence>
<comment type="catalytic activity">
    <reaction evidence="8 9">
        <text>kanamycin B + acetyl-CoA = N(6')-acetylkanamycin B + CoA + H(+)</text>
        <dbReference type="Rhea" id="RHEA:16449"/>
        <dbReference type="ChEBI" id="CHEBI:15378"/>
        <dbReference type="ChEBI" id="CHEBI:57287"/>
        <dbReference type="ChEBI" id="CHEBI:57288"/>
        <dbReference type="ChEBI" id="CHEBI:58390"/>
        <dbReference type="ChEBI" id="CHEBI:58549"/>
        <dbReference type="EC" id="2.3.1.82"/>
    </reaction>
</comment>
<dbReference type="PROSITE" id="PS51186">
    <property type="entry name" value="GNAT"/>
    <property type="match status" value="1"/>
</dbReference>
<accession>A0A4R3ICX9</accession>
<comment type="caution">
    <text evidence="11">The sequence shown here is derived from an EMBL/GenBank/DDBJ whole genome shotgun (WGS) entry which is preliminary data.</text>
</comment>
<keyword evidence="6 9" id="KW-0012">Acyltransferase</keyword>
<dbReference type="Proteomes" id="UP000295793">
    <property type="component" value="Unassembled WGS sequence"/>
</dbReference>
<dbReference type="InterPro" id="IPR016181">
    <property type="entry name" value="Acyl_CoA_acyltransferase"/>
</dbReference>
<evidence type="ECO:0000256" key="5">
    <source>
        <dbReference type="ARBA" id="ARBA00023251"/>
    </source>
</evidence>
<organism evidence="11 12">
    <name type="scientific">Reinekea marinisedimentorum</name>
    <dbReference type="NCBI Taxonomy" id="230495"/>
    <lineage>
        <taxon>Bacteria</taxon>
        <taxon>Pseudomonadati</taxon>
        <taxon>Pseudomonadota</taxon>
        <taxon>Gammaproteobacteria</taxon>
        <taxon>Oceanospirillales</taxon>
        <taxon>Saccharospirillaceae</taxon>
        <taxon>Reinekea</taxon>
    </lineage>
</organism>
<comment type="subunit">
    <text evidence="1 9">Homodimer.</text>
</comment>
<sequence length="147" mass="16754">MIEFCSTETQNEWLKLRSELWSDDTEEDLQLDIDDMLAEPDHFVQALFRLSDGEVAGFVEASVRSDYVNGTSTTPVVFLEGIYVIPKHRGYGIAAKLIQFITDWAIENGYSELASDVLLENTESQQMHEALGFEETERVVYYCKSLV</sequence>
<evidence type="ECO:0000256" key="3">
    <source>
        <dbReference type="ARBA" id="ARBA00017677"/>
    </source>
</evidence>
<evidence type="ECO:0000256" key="4">
    <source>
        <dbReference type="ARBA" id="ARBA00022679"/>
    </source>
</evidence>
<dbReference type="GO" id="GO:0046677">
    <property type="term" value="P:response to antibiotic"/>
    <property type="evidence" value="ECO:0007669"/>
    <property type="project" value="UniProtKB-KW"/>
</dbReference>
<evidence type="ECO:0000259" key="10">
    <source>
        <dbReference type="PROSITE" id="PS51186"/>
    </source>
</evidence>
<dbReference type="PANTHER" id="PTHR43877">
    <property type="entry name" value="AMINOALKYLPHOSPHONATE N-ACETYLTRANSFERASE-RELATED-RELATED"/>
    <property type="match status" value="1"/>
</dbReference>
<dbReference type="Gene3D" id="3.40.630.30">
    <property type="match status" value="1"/>
</dbReference>
<dbReference type="Pfam" id="PF00583">
    <property type="entry name" value="Acetyltransf_1"/>
    <property type="match status" value="1"/>
</dbReference>
<keyword evidence="5 9" id="KW-0046">Antibiotic resistance</keyword>
<dbReference type="SUPFAM" id="SSF55729">
    <property type="entry name" value="Acyl-CoA N-acyltransferases (Nat)"/>
    <property type="match status" value="1"/>
</dbReference>
<keyword evidence="12" id="KW-1185">Reference proteome</keyword>
<gene>
    <name evidence="11" type="ORF">BCF53_102303</name>
</gene>
<dbReference type="OrthoDB" id="281808at2"/>
<dbReference type="NCBIfam" id="NF043067">
    <property type="entry name" value="AAC_6p_group_E"/>
    <property type="match status" value="1"/>
</dbReference>
<reference evidence="11 12" key="1">
    <citation type="submission" date="2019-03" db="EMBL/GenBank/DDBJ databases">
        <title>Genomic Encyclopedia of Archaeal and Bacterial Type Strains, Phase II (KMG-II): from individual species to whole genera.</title>
        <authorList>
            <person name="Goeker M."/>
        </authorList>
    </citation>
    <scope>NUCLEOTIDE SEQUENCE [LARGE SCALE GENOMIC DNA]</scope>
    <source>
        <strain evidence="11 12">DSM 15388</strain>
    </source>
</reference>
<dbReference type="InterPro" id="IPR024170">
    <property type="entry name" value="Aminoglycoside_N6-AcTrfrase"/>
</dbReference>
<evidence type="ECO:0000313" key="11">
    <source>
        <dbReference type="EMBL" id="TCS43277.1"/>
    </source>
</evidence>